<dbReference type="EMBL" id="BSFQ01000007">
    <property type="protein sequence ID" value="GLL11122.1"/>
    <property type="molecule type" value="Genomic_DNA"/>
</dbReference>
<reference evidence="2" key="1">
    <citation type="journal article" date="2014" name="Int. J. Syst. Evol. Microbiol.">
        <title>Complete genome sequence of Corynebacterium casei LMG S-19264T (=DSM 44701T), isolated from a smear-ripened cheese.</title>
        <authorList>
            <consortium name="US DOE Joint Genome Institute (JGI-PGF)"/>
            <person name="Walter F."/>
            <person name="Albersmeier A."/>
            <person name="Kalinowski J."/>
            <person name="Ruckert C."/>
        </authorList>
    </citation>
    <scope>NUCLEOTIDE SEQUENCE</scope>
    <source>
        <strain evidence="2">VKM Ac-1069</strain>
    </source>
</reference>
<protein>
    <submittedName>
        <fullName evidence="2">Uncharacterized protein</fullName>
    </submittedName>
</protein>
<organism evidence="2 3">
    <name type="scientific">Pseudonocardia halophobica</name>
    <dbReference type="NCBI Taxonomy" id="29401"/>
    <lineage>
        <taxon>Bacteria</taxon>
        <taxon>Bacillati</taxon>
        <taxon>Actinomycetota</taxon>
        <taxon>Actinomycetes</taxon>
        <taxon>Pseudonocardiales</taxon>
        <taxon>Pseudonocardiaceae</taxon>
        <taxon>Pseudonocardia</taxon>
    </lineage>
</organism>
<gene>
    <name evidence="2" type="ORF">GCM10017577_22630</name>
</gene>
<evidence type="ECO:0000313" key="3">
    <source>
        <dbReference type="Proteomes" id="UP001143463"/>
    </source>
</evidence>
<sequence length="100" mass="11064">MRPHALGERRSPLAKTDRPAAARRVPTPGMTGPVLHPIVAEGLVRERHADLLRAAEVARLRRLARRLPVEPSPLRRRVGWALVEIGLRLAVGRAPSRVRG</sequence>
<feature type="region of interest" description="Disordered" evidence="1">
    <location>
        <begin position="1"/>
        <end position="33"/>
    </location>
</feature>
<dbReference type="Proteomes" id="UP001143463">
    <property type="component" value="Unassembled WGS sequence"/>
</dbReference>
<accession>A0A9W6L1D0</accession>
<proteinExistence type="predicted"/>
<evidence type="ECO:0000313" key="2">
    <source>
        <dbReference type="EMBL" id="GLL11122.1"/>
    </source>
</evidence>
<evidence type="ECO:0000256" key="1">
    <source>
        <dbReference type="SAM" id="MobiDB-lite"/>
    </source>
</evidence>
<comment type="caution">
    <text evidence="2">The sequence shown here is derived from an EMBL/GenBank/DDBJ whole genome shotgun (WGS) entry which is preliminary data.</text>
</comment>
<feature type="compositionally biased region" description="Basic and acidic residues" evidence="1">
    <location>
        <begin position="1"/>
        <end position="20"/>
    </location>
</feature>
<dbReference type="AlphaFoldDB" id="A0A9W6L1D0"/>
<reference evidence="2" key="2">
    <citation type="submission" date="2023-01" db="EMBL/GenBank/DDBJ databases">
        <authorList>
            <person name="Sun Q."/>
            <person name="Evtushenko L."/>
        </authorList>
    </citation>
    <scope>NUCLEOTIDE SEQUENCE</scope>
    <source>
        <strain evidence="2">VKM Ac-1069</strain>
    </source>
</reference>
<name>A0A9W6L1D0_9PSEU</name>
<keyword evidence="3" id="KW-1185">Reference proteome</keyword>